<reference evidence="2 3" key="1">
    <citation type="submission" date="2017-05" db="EMBL/GenBank/DDBJ databases">
        <title>Full genome sequence of Pseudorhodoplanes sinuspersici.</title>
        <authorList>
            <person name="Dastgheib S.M.M."/>
            <person name="Shavandi M."/>
            <person name="Tirandaz H."/>
        </authorList>
    </citation>
    <scope>NUCLEOTIDE SEQUENCE [LARGE SCALE GENOMIC DNA]</scope>
    <source>
        <strain evidence="2 3">RIPI110</strain>
    </source>
</reference>
<feature type="domain" description="Endoribonuclease L-PSP/chorismate mutase-like" evidence="1">
    <location>
        <begin position="8"/>
        <end position="144"/>
    </location>
</feature>
<dbReference type="AlphaFoldDB" id="A0A1W6ZM79"/>
<accession>A0A1W6ZM79</accession>
<sequence length="155" mass="16264">MTGIVAQRLATLGLTIPPVPQPRGSFKPYSRSGSLVFLAGQICEWNGEVRYAGQVGETIDLATAQKAAELCALNLLASLSLVLDGDLDRVVCCHRLGGFALAKPDYPDVPKVINGASDLMLALFGENGRHARTSVGVANLPANASVEVDGIFEVS</sequence>
<dbReference type="OrthoDB" id="9806350at2"/>
<dbReference type="Gene3D" id="3.30.1330.40">
    <property type="entry name" value="RutC-like"/>
    <property type="match status" value="1"/>
</dbReference>
<dbReference type="KEGG" id="psin:CAK95_04895"/>
<dbReference type="InterPro" id="IPR035959">
    <property type="entry name" value="RutC-like_sf"/>
</dbReference>
<organism evidence="2 3">
    <name type="scientific">Pseudorhodoplanes sinuspersici</name>
    <dbReference type="NCBI Taxonomy" id="1235591"/>
    <lineage>
        <taxon>Bacteria</taxon>
        <taxon>Pseudomonadati</taxon>
        <taxon>Pseudomonadota</taxon>
        <taxon>Alphaproteobacteria</taxon>
        <taxon>Hyphomicrobiales</taxon>
        <taxon>Pseudorhodoplanes</taxon>
    </lineage>
</organism>
<evidence type="ECO:0000259" key="1">
    <source>
        <dbReference type="Pfam" id="PF14588"/>
    </source>
</evidence>
<dbReference type="InterPro" id="IPR013813">
    <property type="entry name" value="Endoribo_LPSP/chorism_mut-like"/>
</dbReference>
<dbReference type="CDD" id="cd02199">
    <property type="entry name" value="YjgF_YER057c_UK114_like_1"/>
    <property type="match status" value="1"/>
</dbReference>
<proteinExistence type="predicted"/>
<dbReference type="STRING" id="1235591.CAK95_04895"/>
<evidence type="ECO:0000313" key="2">
    <source>
        <dbReference type="EMBL" id="ARP98496.1"/>
    </source>
</evidence>
<evidence type="ECO:0000313" key="3">
    <source>
        <dbReference type="Proteomes" id="UP000194137"/>
    </source>
</evidence>
<protein>
    <recommendedName>
        <fullName evidence="1">Endoribonuclease L-PSP/chorismate mutase-like domain-containing protein</fullName>
    </recommendedName>
</protein>
<gene>
    <name evidence="2" type="ORF">CAK95_04895</name>
</gene>
<keyword evidence="3" id="KW-1185">Reference proteome</keyword>
<name>A0A1W6ZM79_9HYPH</name>
<dbReference type="Proteomes" id="UP000194137">
    <property type="component" value="Chromosome"/>
</dbReference>
<dbReference type="SUPFAM" id="SSF55298">
    <property type="entry name" value="YjgF-like"/>
    <property type="match status" value="1"/>
</dbReference>
<dbReference type="EMBL" id="CP021112">
    <property type="protein sequence ID" value="ARP98496.1"/>
    <property type="molecule type" value="Genomic_DNA"/>
</dbReference>
<dbReference type="Pfam" id="PF14588">
    <property type="entry name" value="YjgF_endoribonc"/>
    <property type="match status" value="1"/>
</dbReference>
<dbReference type="PANTHER" id="PTHR43760">
    <property type="entry name" value="ENDORIBONUCLEASE-RELATED"/>
    <property type="match status" value="1"/>
</dbReference>
<dbReference type="RefSeq" id="WP_086086919.1">
    <property type="nucleotide sequence ID" value="NZ_CP021112.1"/>
</dbReference>
<dbReference type="PANTHER" id="PTHR43760:SF1">
    <property type="entry name" value="ENDORIBONUCLEASE L-PSP_CHORISMATE MUTASE-LIKE DOMAIN-CONTAINING PROTEIN"/>
    <property type="match status" value="1"/>
</dbReference>